<dbReference type="EMBL" id="LJCR01000965">
    <property type="protein sequence ID" value="KPV51323.1"/>
    <property type="molecule type" value="Genomic_DNA"/>
</dbReference>
<accession>A0A0P9F496</accession>
<proteinExistence type="predicted"/>
<dbReference type="Proteomes" id="UP000050509">
    <property type="component" value="Unassembled WGS sequence"/>
</dbReference>
<dbReference type="InterPro" id="IPR036866">
    <property type="entry name" value="RibonucZ/Hydroxyglut_hydro"/>
</dbReference>
<sequence length="99" mass="11041">IMIPEIAAALDGARIDLALLPINGRDYFRDQRNIVGNLWPGEAVQLATQLGARVLIGVHNDLFAGNRVNPSLLFDEIERRAPFQRCHMLQPGELYLYAG</sequence>
<dbReference type="GO" id="GO:0016787">
    <property type="term" value="F:hydrolase activity"/>
    <property type="evidence" value="ECO:0007669"/>
    <property type="project" value="UniProtKB-KW"/>
</dbReference>
<dbReference type="AlphaFoldDB" id="A0A0P9F496"/>
<dbReference type="Gene3D" id="3.60.15.10">
    <property type="entry name" value="Ribonuclease Z/Hydroxyacylglutathione hydrolase-like"/>
    <property type="match status" value="1"/>
</dbReference>
<keyword evidence="2" id="KW-1185">Reference proteome</keyword>
<dbReference type="PATRIC" id="fig|186479.3.peg.10993"/>
<gene>
    <name evidence="1" type="ORF">SE17_21870</name>
</gene>
<name>A0A0P9F496_9CHLR</name>
<feature type="non-terminal residue" evidence="1">
    <location>
        <position position="1"/>
    </location>
</feature>
<organism evidence="1 2">
    <name type="scientific">Kouleothrix aurantiaca</name>
    <dbReference type="NCBI Taxonomy" id="186479"/>
    <lineage>
        <taxon>Bacteria</taxon>
        <taxon>Bacillati</taxon>
        <taxon>Chloroflexota</taxon>
        <taxon>Chloroflexia</taxon>
        <taxon>Chloroflexales</taxon>
        <taxon>Roseiflexineae</taxon>
        <taxon>Roseiflexaceae</taxon>
        <taxon>Kouleothrix</taxon>
    </lineage>
</organism>
<evidence type="ECO:0000313" key="2">
    <source>
        <dbReference type="Proteomes" id="UP000050509"/>
    </source>
</evidence>
<evidence type="ECO:0000313" key="1">
    <source>
        <dbReference type="EMBL" id="KPV51323.1"/>
    </source>
</evidence>
<reference evidence="1 2" key="1">
    <citation type="submission" date="2015-09" db="EMBL/GenBank/DDBJ databases">
        <title>Draft genome sequence of Kouleothrix aurantiaca JCM 19913.</title>
        <authorList>
            <person name="Hemp J."/>
        </authorList>
    </citation>
    <scope>NUCLEOTIDE SEQUENCE [LARGE SCALE GENOMIC DNA]</scope>
    <source>
        <strain evidence="1 2">COM-B</strain>
    </source>
</reference>
<protein>
    <submittedName>
        <fullName evidence="1">Zn-dependent hydrolase</fullName>
    </submittedName>
</protein>
<comment type="caution">
    <text evidence="1">The sequence shown here is derived from an EMBL/GenBank/DDBJ whole genome shotgun (WGS) entry which is preliminary data.</text>
</comment>
<keyword evidence="1" id="KW-0378">Hydrolase</keyword>